<dbReference type="PANTHER" id="PTHR30472:SF1">
    <property type="entry name" value="FE(3+) DICITRATE TRANSPORT SYSTEM PERMEASE PROTEIN FECC-RELATED"/>
    <property type="match status" value="1"/>
</dbReference>
<feature type="transmembrane region" description="Helical" evidence="8">
    <location>
        <begin position="152"/>
        <end position="176"/>
    </location>
</feature>
<evidence type="ECO:0000256" key="1">
    <source>
        <dbReference type="ARBA" id="ARBA00004651"/>
    </source>
</evidence>
<feature type="transmembrane region" description="Helical" evidence="8">
    <location>
        <begin position="94"/>
        <end position="115"/>
    </location>
</feature>
<organism evidence="9 10">
    <name type="scientific">Devosia soli</name>
    <dbReference type="NCBI Taxonomy" id="361041"/>
    <lineage>
        <taxon>Bacteria</taxon>
        <taxon>Pseudomonadati</taxon>
        <taxon>Pseudomonadota</taxon>
        <taxon>Alphaproteobacteria</taxon>
        <taxon>Hyphomicrobiales</taxon>
        <taxon>Devosiaceae</taxon>
        <taxon>Devosia</taxon>
    </lineage>
</organism>
<keyword evidence="3" id="KW-0813">Transport</keyword>
<dbReference type="PANTHER" id="PTHR30472">
    <property type="entry name" value="FERRIC ENTEROBACTIN TRANSPORT SYSTEM PERMEASE PROTEIN"/>
    <property type="match status" value="1"/>
</dbReference>
<dbReference type="AlphaFoldDB" id="A0A0F5L855"/>
<keyword evidence="7 8" id="KW-0472">Membrane</keyword>
<accession>A0A0F5L855</accession>
<evidence type="ECO:0000256" key="6">
    <source>
        <dbReference type="ARBA" id="ARBA00022989"/>
    </source>
</evidence>
<dbReference type="GO" id="GO:0022857">
    <property type="term" value="F:transmembrane transporter activity"/>
    <property type="evidence" value="ECO:0007669"/>
    <property type="project" value="InterPro"/>
</dbReference>
<evidence type="ECO:0000256" key="4">
    <source>
        <dbReference type="ARBA" id="ARBA00022475"/>
    </source>
</evidence>
<comment type="caution">
    <text evidence="9">The sequence shown here is derived from an EMBL/GenBank/DDBJ whole genome shotgun (WGS) entry which is preliminary data.</text>
</comment>
<feature type="transmembrane region" description="Helical" evidence="8">
    <location>
        <begin position="241"/>
        <end position="267"/>
    </location>
</feature>
<dbReference type="CDD" id="cd06550">
    <property type="entry name" value="TM_ABC_iron-siderophores_like"/>
    <property type="match status" value="1"/>
</dbReference>
<dbReference type="Pfam" id="PF01032">
    <property type="entry name" value="FecCD"/>
    <property type="match status" value="1"/>
</dbReference>
<proteinExistence type="inferred from homology"/>
<evidence type="ECO:0000256" key="3">
    <source>
        <dbReference type="ARBA" id="ARBA00022448"/>
    </source>
</evidence>
<name>A0A0F5L855_9HYPH</name>
<dbReference type="SUPFAM" id="SSF81345">
    <property type="entry name" value="ABC transporter involved in vitamin B12 uptake, BtuC"/>
    <property type="match status" value="1"/>
</dbReference>
<keyword evidence="4" id="KW-1003">Cell membrane</keyword>
<dbReference type="Gene3D" id="1.10.3470.10">
    <property type="entry name" value="ABC transporter involved in vitamin B12 uptake, BtuC"/>
    <property type="match status" value="1"/>
</dbReference>
<dbReference type="STRING" id="361041.VW35_10930"/>
<dbReference type="OrthoDB" id="9811975at2"/>
<dbReference type="GO" id="GO:0033214">
    <property type="term" value="P:siderophore-iron import into cell"/>
    <property type="evidence" value="ECO:0007669"/>
    <property type="project" value="TreeGrafter"/>
</dbReference>
<evidence type="ECO:0000313" key="10">
    <source>
        <dbReference type="Proteomes" id="UP000033514"/>
    </source>
</evidence>
<dbReference type="FunFam" id="1.10.3470.10:FF:000001">
    <property type="entry name" value="Vitamin B12 ABC transporter permease BtuC"/>
    <property type="match status" value="1"/>
</dbReference>
<comment type="similarity">
    <text evidence="2">Belongs to the binding-protein-dependent transport system permease family. FecCD subfamily.</text>
</comment>
<evidence type="ECO:0000256" key="5">
    <source>
        <dbReference type="ARBA" id="ARBA00022692"/>
    </source>
</evidence>
<feature type="transmembrane region" description="Helical" evidence="8">
    <location>
        <begin position="65"/>
        <end position="82"/>
    </location>
</feature>
<dbReference type="EMBL" id="LAJG01000022">
    <property type="protein sequence ID" value="KKB78394.1"/>
    <property type="molecule type" value="Genomic_DNA"/>
</dbReference>
<reference evidence="9 10" key="1">
    <citation type="submission" date="2015-03" db="EMBL/GenBank/DDBJ databases">
        <authorList>
            <person name="Hassan Y.I."/>
            <person name="Lepp D."/>
            <person name="Zhou T."/>
        </authorList>
    </citation>
    <scope>NUCLEOTIDE SEQUENCE [LARGE SCALE GENOMIC DNA]</scope>
    <source>
        <strain evidence="9 10">GH2-10</strain>
    </source>
</reference>
<keyword evidence="10" id="KW-1185">Reference proteome</keyword>
<keyword evidence="5 8" id="KW-0812">Transmembrane</keyword>
<sequence>MPARTLRLRRTLGLAGLSVLLIILVLASIGVGARPIGPDAVWRALTLPDGGRDAIIVWQLRLPRTLLGILVGIGLGLSGALMQALTRNPLAAPGLLGINAGAAFLVVMAIAFFGITDFSAYVWFAMAGCAGTAALVYRLSGQFGSSVQQVRLILAGAAISACLGAATGIITLYNAQTFDSYRFWVVGSLQNRTPEVAFQVLPIIAIGAVLAVALGGRLNAMALGDDMGRALGLRIGQVRALSMIAMTLLCGGSTAAAGPVGFIGLMVPHAVRLIVGPDWRWVLPYSVLAGPVIVLGSDIVGRIIAPPGELEVGIVTAFLGAPVLLLLVLRADRPGRA</sequence>
<evidence type="ECO:0000313" key="9">
    <source>
        <dbReference type="EMBL" id="KKB78394.1"/>
    </source>
</evidence>
<dbReference type="InterPro" id="IPR000522">
    <property type="entry name" value="ABC_transptr_permease_BtuC"/>
</dbReference>
<dbReference type="GO" id="GO:0005886">
    <property type="term" value="C:plasma membrane"/>
    <property type="evidence" value="ECO:0007669"/>
    <property type="project" value="UniProtKB-SubCell"/>
</dbReference>
<comment type="subcellular location">
    <subcellularLocation>
        <location evidence="1">Cell membrane</location>
        <topology evidence="1">Multi-pass membrane protein</topology>
    </subcellularLocation>
</comment>
<dbReference type="InterPro" id="IPR037294">
    <property type="entry name" value="ABC_BtuC-like"/>
</dbReference>
<gene>
    <name evidence="9" type="ORF">VW35_10930</name>
</gene>
<feature type="transmembrane region" description="Helical" evidence="8">
    <location>
        <begin position="121"/>
        <end position="140"/>
    </location>
</feature>
<evidence type="ECO:0000256" key="7">
    <source>
        <dbReference type="ARBA" id="ARBA00023136"/>
    </source>
</evidence>
<protein>
    <submittedName>
        <fullName evidence="9">Iron ABC transporter permease</fullName>
    </submittedName>
</protein>
<keyword evidence="6 8" id="KW-1133">Transmembrane helix</keyword>
<dbReference type="PATRIC" id="fig|361041.3.peg.1553"/>
<evidence type="ECO:0000256" key="8">
    <source>
        <dbReference type="SAM" id="Phobius"/>
    </source>
</evidence>
<feature type="transmembrane region" description="Helical" evidence="8">
    <location>
        <begin position="12"/>
        <end position="33"/>
    </location>
</feature>
<feature type="transmembrane region" description="Helical" evidence="8">
    <location>
        <begin position="312"/>
        <end position="331"/>
    </location>
</feature>
<evidence type="ECO:0000256" key="2">
    <source>
        <dbReference type="ARBA" id="ARBA00007935"/>
    </source>
</evidence>
<feature type="transmembrane region" description="Helical" evidence="8">
    <location>
        <begin position="196"/>
        <end position="220"/>
    </location>
</feature>
<dbReference type="Proteomes" id="UP000033514">
    <property type="component" value="Unassembled WGS sequence"/>
</dbReference>